<dbReference type="EMBL" id="LT629754">
    <property type="protein sequence ID" value="SDT15382.1"/>
    <property type="molecule type" value="Genomic_DNA"/>
</dbReference>
<dbReference type="GeneID" id="90591377"/>
<evidence type="ECO:0000313" key="1">
    <source>
        <dbReference type="EMBL" id="SDT15382.1"/>
    </source>
</evidence>
<name>A0ABY0UTI1_9FLAO</name>
<sequence length="336" mass="38024">MADLTIDDIVKDADTYLPMNTELVASSVNRMDIALDKHTKPITKVKGLYPQGAALITNVVQGFAPVWNDMGSVQIDHKILKNYRHKVNFGFTPDEVQASYWAYLYEEQKKPEDMPITKYVIEQMLMPKVVDDIATLSVKGEYDGARLDEFGFSMNGIEEILTNLLAEVPGTGHTPFKIPVSALTDTNIVTQVTSFERQIPSKLKSKITKIFMSENNVERYRLQYEEEFGNNTFQNDATKTRLGKRTIIGIPGMDTDDIFTTIDGNFVRLVDFFDGKPAITDVQKQDYKVKYFMEFWKGYDFLVNELVLVANVADAEYGLGSTALNQKYYGFDGVTV</sequence>
<organism evidence="1 2">
    <name type="scientific">Maribacter dokdonensis</name>
    <dbReference type="NCBI Taxonomy" id="320912"/>
    <lineage>
        <taxon>Bacteria</taxon>
        <taxon>Pseudomonadati</taxon>
        <taxon>Bacteroidota</taxon>
        <taxon>Flavobacteriia</taxon>
        <taxon>Flavobacteriales</taxon>
        <taxon>Flavobacteriaceae</taxon>
        <taxon>Maribacter</taxon>
    </lineage>
</organism>
<dbReference type="RefSeq" id="WP_091607012.1">
    <property type="nucleotide sequence ID" value="NZ_LT629754.1"/>
</dbReference>
<keyword evidence="2" id="KW-1185">Reference proteome</keyword>
<protein>
    <recommendedName>
        <fullName evidence="3">Phage major capsid protein E</fullName>
    </recommendedName>
</protein>
<proteinExistence type="predicted"/>
<dbReference type="Proteomes" id="UP000199574">
    <property type="component" value="Chromosome I"/>
</dbReference>
<reference evidence="1 2" key="1">
    <citation type="submission" date="2016-10" db="EMBL/GenBank/DDBJ databases">
        <authorList>
            <person name="Varghese N."/>
            <person name="Submissions S."/>
        </authorList>
    </citation>
    <scope>NUCLEOTIDE SEQUENCE [LARGE SCALE GENOMIC DNA]</scope>
    <source>
        <strain evidence="1 2">MAR_2009_60</strain>
    </source>
</reference>
<evidence type="ECO:0008006" key="3">
    <source>
        <dbReference type="Google" id="ProtNLM"/>
    </source>
</evidence>
<evidence type="ECO:0000313" key="2">
    <source>
        <dbReference type="Proteomes" id="UP000199574"/>
    </source>
</evidence>
<accession>A0ABY0UTI1</accession>
<gene>
    <name evidence="1" type="ORF">SAMN05192545_2889</name>
</gene>